<sequence>MSNQGKANLFGCSSVHKASSKKTGTVNALSVEQFLDLDEVKQHVLSHPDSVTRRDGGVFISRDLALRYLHLCGNKRLKKEFRKAVGSEA</sequence>
<dbReference type="Proteomes" id="UP001187066">
    <property type="component" value="Unassembled WGS sequence"/>
</dbReference>
<accession>A0ABU4E3N4</accession>
<evidence type="ECO:0000313" key="1">
    <source>
        <dbReference type="EMBL" id="MDV7023729.1"/>
    </source>
</evidence>
<keyword evidence="2" id="KW-1185">Reference proteome</keyword>
<proteinExistence type="predicted"/>
<evidence type="ECO:0000313" key="2">
    <source>
        <dbReference type="Proteomes" id="UP001187066"/>
    </source>
</evidence>
<gene>
    <name evidence="1" type="ORF">R4P48_13720</name>
</gene>
<organism evidence="1 2">
    <name type="scientific">Atlantibacter subterraneus</name>
    <dbReference type="NCBI Taxonomy" id="255519"/>
    <lineage>
        <taxon>Bacteria</taxon>
        <taxon>Pseudomonadati</taxon>
        <taxon>Pseudomonadota</taxon>
        <taxon>Gammaproteobacteria</taxon>
        <taxon>Enterobacterales</taxon>
        <taxon>Enterobacteriaceae</taxon>
        <taxon>Atlantibacter</taxon>
    </lineage>
</organism>
<protein>
    <submittedName>
        <fullName evidence="1">Uncharacterized protein</fullName>
    </submittedName>
</protein>
<dbReference type="RefSeq" id="WP_312292845.1">
    <property type="nucleotide sequence ID" value="NZ_JAWLOF010000009.1"/>
</dbReference>
<dbReference type="EMBL" id="JAWLOF010000009">
    <property type="protein sequence ID" value="MDV7023729.1"/>
    <property type="molecule type" value="Genomic_DNA"/>
</dbReference>
<comment type="caution">
    <text evidence="1">The sequence shown here is derived from an EMBL/GenBank/DDBJ whole genome shotgun (WGS) entry which is preliminary data.</text>
</comment>
<name>A0ABU4E3N4_9ENTR</name>
<reference evidence="1 2" key="1">
    <citation type="submission" date="2023-10" db="EMBL/GenBank/DDBJ databases">
        <authorList>
            <person name="Dale J."/>
        </authorList>
    </citation>
    <scope>NUCLEOTIDE SEQUENCE [LARGE SCALE GENOMIC DNA]</scope>
    <source>
        <strain evidence="1 2">2023EL-00970</strain>
    </source>
</reference>